<comment type="caution">
    <text evidence="6">The sequence shown here is derived from an EMBL/GenBank/DDBJ whole genome shotgun (WGS) entry which is preliminary data.</text>
</comment>
<dbReference type="GO" id="GO:0004644">
    <property type="term" value="F:phosphoribosylglycinamide formyltransferase activity"/>
    <property type="evidence" value="ECO:0007669"/>
    <property type="project" value="UniProtKB-UniRule"/>
</dbReference>
<feature type="active site" description="Proton donor" evidence="4">
    <location>
        <position position="112"/>
    </location>
</feature>
<dbReference type="Gene3D" id="3.40.50.170">
    <property type="entry name" value="Formyl transferase, N-terminal domain"/>
    <property type="match status" value="1"/>
</dbReference>
<reference evidence="6" key="1">
    <citation type="submission" date="2013-05" db="EMBL/GenBank/DDBJ databases">
        <title>Genome assembly of Cystobacter fuscus DSM 2262.</title>
        <authorList>
            <person name="Sharma G."/>
            <person name="Khatri I."/>
            <person name="Kaur C."/>
            <person name="Mayilraj S."/>
            <person name="Subramanian S."/>
        </authorList>
    </citation>
    <scope>NUCLEOTIDE SEQUENCE [LARGE SCALE GENOMIC DNA]</scope>
    <source>
        <strain evidence="6">DSM 2262</strain>
    </source>
</reference>
<dbReference type="SUPFAM" id="SSF53328">
    <property type="entry name" value="Formyltransferase"/>
    <property type="match status" value="1"/>
</dbReference>
<dbReference type="GO" id="GO:0005829">
    <property type="term" value="C:cytosol"/>
    <property type="evidence" value="ECO:0007669"/>
    <property type="project" value="TreeGrafter"/>
</dbReference>
<evidence type="ECO:0000313" key="6">
    <source>
        <dbReference type="EMBL" id="EPX63432.1"/>
    </source>
</evidence>
<dbReference type="InterPro" id="IPR002376">
    <property type="entry name" value="Formyl_transf_N"/>
</dbReference>
<evidence type="ECO:0000256" key="1">
    <source>
        <dbReference type="ARBA" id="ARBA00005054"/>
    </source>
</evidence>
<dbReference type="PANTHER" id="PTHR43369">
    <property type="entry name" value="PHOSPHORIBOSYLGLYCINAMIDE FORMYLTRANSFERASE"/>
    <property type="match status" value="1"/>
</dbReference>
<dbReference type="FunFam" id="3.40.50.170:FF:000007">
    <property type="entry name" value="Phosphoribosylglycinamide formyltransferase"/>
    <property type="match status" value="1"/>
</dbReference>
<comment type="pathway">
    <text evidence="1 4">Purine metabolism; IMP biosynthesis via de novo pathway; N(2)-formyl-N(1)-(5-phospho-D-ribosyl)glycinamide from N(1)-(5-phospho-D-ribosyl)glycinamide (10-formyl THF route): step 1/1.</text>
</comment>
<gene>
    <name evidence="4" type="primary">purN</name>
    <name evidence="6" type="ORF">D187_005838</name>
</gene>
<dbReference type="Proteomes" id="UP000011682">
    <property type="component" value="Unassembled WGS sequence"/>
</dbReference>
<feature type="binding site" evidence="4">
    <location>
        <position position="68"/>
    </location>
    <ligand>
        <name>(6R)-10-formyltetrahydrofolate</name>
        <dbReference type="ChEBI" id="CHEBI:195366"/>
    </ligand>
</feature>
<dbReference type="AlphaFoldDB" id="S9PLU0"/>
<dbReference type="HAMAP" id="MF_01930">
    <property type="entry name" value="PurN"/>
    <property type="match status" value="1"/>
</dbReference>
<dbReference type="EMBL" id="ANAH02000005">
    <property type="protein sequence ID" value="EPX63432.1"/>
    <property type="molecule type" value="Genomic_DNA"/>
</dbReference>
<dbReference type="CDD" id="cd08645">
    <property type="entry name" value="FMT_core_GART"/>
    <property type="match status" value="1"/>
</dbReference>
<organism evidence="6 7">
    <name type="scientific">Cystobacter fuscus (strain ATCC 25194 / DSM 2262 / NBRC 100088 / M29)</name>
    <dbReference type="NCBI Taxonomy" id="1242864"/>
    <lineage>
        <taxon>Bacteria</taxon>
        <taxon>Pseudomonadati</taxon>
        <taxon>Myxococcota</taxon>
        <taxon>Myxococcia</taxon>
        <taxon>Myxococcales</taxon>
        <taxon>Cystobacterineae</taxon>
        <taxon>Archangiaceae</taxon>
        <taxon>Cystobacter</taxon>
    </lineage>
</organism>
<keyword evidence="3 4" id="KW-0658">Purine biosynthesis</keyword>
<dbReference type="NCBIfam" id="TIGR00639">
    <property type="entry name" value="PurN"/>
    <property type="match status" value="1"/>
</dbReference>
<dbReference type="OrthoDB" id="9806170at2"/>
<proteinExistence type="inferred from homology"/>
<dbReference type="UniPathway" id="UPA00074">
    <property type="reaction ID" value="UER00126"/>
</dbReference>
<dbReference type="InterPro" id="IPR004607">
    <property type="entry name" value="GART"/>
</dbReference>
<protein>
    <recommendedName>
        <fullName evidence="4">Phosphoribosylglycinamide formyltransferase</fullName>
        <ecNumber evidence="4">2.1.2.2</ecNumber>
    </recommendedName>
    <alternativeName>
        <fullName evidence="4">5'-phosphoribosylglycinamide transformylase</fullName>
    </alternativeName>
    <alternativeName>
        <fullName evidence="4">GAR transformylase</fullName>
        <shortName evidence="4">GART</shortName>
    </alternativeName>
</protein>
<feature type="site" description="Raises pKa of active site His" evidence="4">
    <location>
        <position position="148"/>
    </location>
</feature>
<feature type="binding site" evidence="4">
    <location>
        <begin position="15"/>
        <end position="17"/>
    </location>
    <ligand>
        <name>N(1)-(5-phospho-beta-D-ribosyl)glycinamide</name>
        <dbReference type="ChEBI" id="CHEBI:143788"/>
    </ligand>
</feature>
<name>S9PLU0_CYSF2</name>
<evidence type="ECO:0000256" key="4">
    <source>
        <dbReference type="HAMAP-Rule" id="MF_01930"/>
    </source>
</evidence>
<feature type="binding site" evidence="4">
    <location>
        <begin position="93"/>
        <end position="96"/>
    </location>
    <ligand>
        <name>(6R)-10-formyltetrahydrofolate</name>
        <dbReference type="ChEBI" id="CHEBI:195366"/>
    </ligand>
</feature>
<evidence type="ECO:0000256" key="3">
    <source>
        <dbReference type="ARBA" id="ARBA00022755"/>
    </source>
</evidence>
<keyword evidence="2 4" id="KW-0808">Transferase</keyword>
<feature type="domain" description="Formyl transferase N-terminal" evidence="5">
    <location>
        <begin position="6"/>
        <end position="185"/>
    </location>
</feature>
<comment type="function">
    <text evidence="4">Catalyzes the transfer of a formyl group from 10-formyltetrahydrofolate to 5-phospho-ribosyl-glycinamide (GAR), producing 5-phospho-ribosyl-N-formylglycinamide (FGAR) and tetrahydrofolate.</text>
</comment>
<keyword evidence="7" id="KW-1185">Reference proteome</keyword>
<dbReference type="InterPro" id="IPR036477">
    <property type="entry name" value="Formyl_transf_N_sf"/>
</dbReference>
<accession>S9PLU0</accession>
<comment type="similarity">
    <text evidence="4">Belongs to the GART family.</text>
</comment>
<dbReference type="eggNOG" id="COG0299">
    <property type="taxonomic scope" value="Bacteria"/>
</dbReference>
<evidence type="ECO:0000256" key="2">
    <source>
        <dbReference type="ARBA" id="ARBA00022679"/>
    </source>
</evidence>
<sequence length="220" mass="22534">MSGRAKLGVLVSGSGSNLQALLDACARADYPAEVALVVSNVPTAFALERARTAGVAARALDHKTFGARADFEKALGDALEAAGVEWVCLAGFMRLLGADFLGRFPGRVLNIHPSLLPAFPGLHAQRQALDRGVKVAGCTVHFVDPGMDTGPIIAQAAVPVLSGDDEAALSARILAAEHRLYPLAVKLAVTGAVRLEGGRAVSSVGPSVDAAGLRNPGEPG</sequence>
<dbReference type="Pfam" id="PF00551">
    <property type="entry name" value="Formyl_trans_N"/>
    <property type="match status" value="1"/>
</dbReference>
<dbReference type="RefSeq" id="WP_002623533.1">
    <property type="nucleotide sequence ID" value="NZ_ANAH02000005.1"/>
</dbReference>
<evidence type="ECO:0000313" key="7">
    <source>
        <dbReference type="Proteomes" id="UP000011682"/>
    </source>
</evidence>
<evidence type="ECO:0000259" key="5">
    <source>
        <dbReference type="Pfam" id="PF00551"/>
    </source>
</evidence>
<comment type="catalytic activity">
    <reaction evidence="4">
        <text>N(1)-(5-phospho-beta-D-ribosyl)glycinamide + (6R)-10-formyltetrahydrofolate = N(2)-formyl-N(1)-(5-phospho-beta-D-ribosyl)glycinamide + (6S)-5,6,7,8-tetrahydrofolate + H(+)</text>
        <dbReference type="Rhea" id="RHEA:15053"/>
        <dbReference type="ChEBI" id="CHEBI:15378"/>
        <dbReference type="ChEBI" id="CHEBI:57453"/>
        <dbReference type="ChEBI" id="CHEBI:143788"/>
        <dbReference type="ChEBI" id="CHEBI:147286"/>
        <dbReference type="ChEBI" id="CHEBI:195366"/>
        <dbReference type="EC" id="2.1.2.2"/>
    </reaction>
</comment>
<dbReference type="PANTHER" id="PTHR43369:SF2">
    <property type="entry name" value="PHOSPHORIBOSYLGLYCINAMIDE FORMYLTRANSFERASE"/>
    <property type="match status" value="1"/>
</dbReference>
<dbReference type="GO" id="GO:0006189">
    <property type="term" value="P:'de novo' IMP biosynthetic process"/>
    <property type="evidence" value="ECO:0007669"/>
    <property type="project" value="UniProtKB-UniRule"/>
</dbReference>
<dbReference type="EC" id="2.1.2.2" evidence="4"/>
<feature type="binding site" evidence="4">
    <location>
        <position position="110"/>
    </location>
    <ligand>
        <name>(6R)-10-formyltetrahydrofolate</name>
        <dbReference type="ChEBI" id="CHEBI:195366"/>
    </ligand>
</feature>